<name>A0A327X6Q7_9GAMM</name>
<evidence type="ECO:0000256" key="2">
    <source>
        <dbReference type="ARBA" id="ARBA00022679"/>
    </source>
</evidence>
<evidence type="ECO:0000256" key="1">
    <source>
        <dbReference type="ARBA" id="ARBA00013139"/>
    </source>
</evidence>
<evidence type="ECO:0000313" key="6">
    <source>
        <dbReference type="EMBL" id="RAK01724.1"/>
    </source>
</evidence>
<dbReference type="SUPFAM" id="SSF56322">
    <property type="entry name" value="ADC synthase"/>
    <property type="match status" value="1"/>
</dbReference>
<dbReference type="InterPro" id="IPR015890">
    <property type="entry name" value="Chorismate_C"/>
</dbReference>
<evidence type="ECO:0000259" key="4">
    <source>
        <dbReference type="Pfam" id="PF00425"/>
    </source>
</evidence>
<proteinExistence type="predicted"/>
<dbReference type="Pfam" id="PF00425">
    <property type="entry name" value="Chorismate_bind"/>
    <property type="match status" value="1"/>
</dbReference>
<dbReference type="Proteomes" id="UP000249203">
    <property type="component" value="Unassembled WGS sequence"/>
</dbReference>
<dbReference type="EMBL" id="QLMD01000001">
    <property type="protein sequence ID" value="RAK01724.1"/>
    <property type="molecule type" value="Genomic_DNA"/>
</dbReference>
<dbReference type="InterPro" id="IPR006805">
    <property type="entry name" value="Anth_synth_I_N"/>
</dbReference>
<sequence>MHAAPQASTRDPMYLTSREVDYSKWSDALAIFTPFADEPWAMLLDSAASEHQNSRYDIIVRQPLMTLTYRHAQTPDASPFAELSQCLAKVPAYRGTHALPFTGGALGYLGYDAGRWCETITPAARALPVDAASSPRHDSSQVHAAEADIALADIALGFYQHAIVIDHHAKRSFILGPETQLQTGDWEQQVADFWQPIHRLGEADFYLTAAWQSNMSEADYHTRIGQIKAHLNAGDCYQINLAQRFCAPYTGSTWQAYQALREANRAPFSAYLNVPDGQVLSLSPERFIQSSSTGKVQTKPIKGTRPRAADPVQDELNLAQLQQSGKDQAENLMIVDLLRNDLSRTCLPNSVRVPKLFSIESFAAVHHLVSTIEGQLADPLDSVALLQAAFPGGSITGAPKVSAMQIIESLEPHRRSVYCGSIGYINQDGSCDTNIAIRTLVACQQHLYCWAGGGIVLDSDAAAEYQETFDKVKRIVPLLTALNRGHRDKPLANTADGQPLGGQRAD</sequence>
<gene>
    <name evidence="6" type="ORF">B0I24_101351</name>
</gene>
<dbReference type="Pfam" id="PF04715">
    <property type="entry name" value="Anth_synt_I_N"/>
    <property type="match status" value="1"/>
</dbReference>
<dbReference type="RefSeq" id="WP_241973985.1">
    <property type="nucleotide sequence ID" value="NZ_PIPK01000001.1"/>
</dbReference>
<comment type="caution">
    <text evidence="6">The sequence shown here is derived from an EMBL/GenBank/DDBJ whole genome shotgun (WGS) entry which is preliminary data.</text>
</comment>
<dbReference type="GO" id="GO:0046820">
    <property type="term" value="F:4-amino-4-deoxychorismate synthase activity"/>
    <property type="evidence" value="ECO:0007669"/>
    <property type="project" value="UniProtKB-EC"/>
</dbReference>
<evidence type="ECO:0000259" key="5">
    <source>
        <dbReference type="Pfam" id="PF04715"/>
    </source>
</evidence>
<dbReference type="PRINTS" id="PR00095">
    <property type="entry name" value="ANTSNTHASEI"/>
</dbReference>
<dbReference type="AlphaFoldDB" id="A0A327X6Q7"/>
<dbReference type="Gene3D" id="3.60.120.10">
    <property type="entry name" value="Anthranilate synthase"/>
    <property type="match status" value="1"/>
</dbReference>
<dbReference type="PANTHER" id="PTHR11236:SF50">
    <property type="entry name" value="AMINODEOXYCHORISMATE SYNTHASE COMPONENT 1"/>
    <property type="match status" value="1"/>
</dbReference>
<organism evidence="6 7">
    <name type="scientific">Aliidiomarina maris</name>
    <dbReference type="NCBI Taxonomy" id="531312"/>
    <lineage>
        <taxon>Bacteria</taxon>
        <taxon>Pseudomonadati</taxon>
        <taxon>Pseudomonadota</taxon>
        <taxon>Gammaproteobacteria</taxon>
        <taxon>Alteromonadales</taxon>
        <taxon>Idiomarinaceae</taxon>
        <taxon>Aliidiomarina</taxon>
    </lineage>
</organism>
<dbReference type="GO" id="GO:0000162">
    <property type="term" value="P:L-tryptophan biosynthetic process"/>
    <property type="evidence" value="ECO:0007669"/>
    <property type="project" value="TreeGrafter"/>
</dbReference>
<feature type="region of interest" description="Disordered" evidence="3">
    <location>
        <begin position="487"/>
        <end position="506"/>
    </location>
</feature>
<dbReference type="InterPro" id="IPR005801">
    <property type="entry name" value="ADC_synthase"/>
</dbReference>
<keyword evidence="2" id="KW-0808">Transferase</keyword>
<reference evidence="6 7" key="1">
    <citation type="submission" date="2018-06" db="EMBL/GenBank/DDBJ databases">
        <title>Genomic Encyclopedia of Type Strains, Phase III (KMG-III): the genomes of soil and plant-associated and newly described type strains.</title>
        <authorList>
            <person name="Whitman W."/>
        </authorList>
    </citation>
    <scope>NUCLEOTIDE SEQUENCE [LARGE SCALE GENOMIC DNA]</scope>
    <source>
        <strain evidence="6 7">CGMCC 1.15366</strain>
    </source>
</reference>
<dbReference type="InterPro" id="IPR005802">
    <property type="entry name" value="ADC_synth_comp_1"/>
</dbReference>
<dbReference type="EC" id="2.6.1.85" evidence="1"/>
<dbReference type="PANTHER" id="PTHR11236">
    <property type="entry name" value="AMINOBENZOATE/ANTHRANILATE SYNTHASE"/>
    <property type="match status" value="1"/>
</dbReference>
<dbReference type="NCBIfam" id="TIGR00553">
    <property type="entry name" value="pabB"/>
    <property type="match status" value="1"/>
</dbReference>
<protein>
    <recommendedName>
        <fullName evidence="1">aminodeoxychorismate synthase</fullName>
        <ecNumber evidence="1">2.6.1.85</ecNumber>
    </recommendedName>
</protein>
<dbReference type="InterPro" id="IPR019999">
    <property type="entry name" value="Anth_synth_I-like"/>
</dbReference>
<accession>A0A327X6Q7</accession>
<feature type="domain" description="Anthranilate synthase component I N-terminal" evidence="5">
    <location>
        <begin position="27"/>
        <end position="121"/>
    </location>
</feature>
<evidence type="ECO:0000313" key="7">
    <source>
        <dbReference type="Proteomes" id="UP000249203"/>
    </source>
</evidence>
<dbReference type="GO" id="GO:0009396">
    <property type="term" value="P:folic acid-containing compound biosynthetic process"/>
    <property type="evidence" value="ECO:0007669"/>
    <property type="project" value="InterPro"/>
</dbReference>
<feature type="domain" description="Chorismate-utilising enzyme C-terminal" evidence="4">
    <location>
        <begin position="217"/>
        <end position="471"/>
    </location>
</feature>
<evidence type="ECO:0000256" key="3">
    <source>
        <dbReference type="SAM" id="MobiDB-lite"/>
    </source>
</evidence>